<evidence type="ECO:0000259" key="7">
    <source>
        <dbReference type="Pfam" id="PF01709"/>
    </source>
</evidence>
<dbReference type="FunFam" id="1.10.10.200:FF:000002">
    <property type="entry name" value="Probable transcriptional regulatory protein CLM62_37755"/>
    <property type="match status" value="1"/>
</dbReference>
<evidence type="ECO:0000313" key="9">
    <source>
        <dbReference type="EMBL" id="OGZ95887.1"/>
    </source>
</evidence>
<comment type="similarity">
    <text evidence="1 6">Belongs to the TACO1 family.</text>
</comment>
<dbReference type="GO" id="GO:0003677">
    <property type="term" value="F:DNA binding"/>
    <property type="evidence" value="ECO:0007669"/>
    <property type="project" value="UniProtKB-UniRule"/>
</dbReference>
<evidence type="ECO:0000259" key="8">
    <source>
        <dbReference type="Pfam" id="PF20772"/>
    </source>
</evidence>
<dbReference type="SUPFAM" id="SSF75625">
    <property type="entry name" value="YebC-like"/>
    <property type="match status" value="1"/>
</dbReference>
<comment type="subcellular location">
    <subcellularLocation>
        <location evidence="6">Cytoplasm</location>
    </subcellularLocation>
</comment>
<evidence type="ECO:0000313" key="10">
    <source>
        <dbReference type="Proteomes" id="UP000178574"/>
    </source>
</evidence>
<dbReference type="Pfam" id="PF01709">
    <property type="entry name" value="Transcrip_reg"/>
    <property type="match status" value="1"/>
</dbReference>
<dbReference type="InterPro" id="IPR017856">
    <property type="entry name" value="Integrase-like_N"/>
</dbReference>
<evidence type="ECO:0000256" key="3">
    <source>
        <dbReference type="ARBA" id="ARBA00023015"/>
    </source>
</evidence>
<keyword evidence="5 6" id="KW-0804">Transcription</keyword>
<dbReference type="AlphaFoldDB" id="A0A1G2K8Y8"/>
<keyword evidence="3 6" id="KW-0805">Transcription regulation</keyword>
<feature type="domain" description="TACO1/YebC-like N-terminal" evidence="8">
    <location>
        <begin position="5"/>
        <end position="75"/>
    </location>
</feature>
<comment type="caution">
    <text evidence="9">The sequence shown here is derived from an EMBL/GenBank/DDBJ whole genome shotgun (WGS) entry which is preliminary data.</text>
</comment>
<dbReference type="HAMAP" id="MF_00693">
    <property type="entry name" value="Transcrip_reg_TACO1"/>
    <property type="match status" value="1"/>
</dbReference>
<proteinExistence type="inferred from homology"/>
<keyword evidence="2 6" id="KW-0963">Cytoplasm</keyword>
<evidence type="ECO:0000256" key="1">
    <source>
        <dbReference type="ARBA" id="ARBA00008724"/>
    </source>
</evidence>
<gene>
    <name evidence="9" type="ORF">A2847_01915</name>
</gene>
<name>A0A1G2K8Y8_9BACT</name>
<dbReference type="Gene3D" id="1.10.10.200">
    <property type="match status" value="1"/>
</dbReference>
<dbReference type="InterPro" id="IPR002876">
    <property type="entry name" value="Transcrip_reg_TACO1-like"/>
</dbReference>
<dbReference type="Proteomes" id="UP000178574">
    <property type="component" value="Unassembled WGS sequence"/>
</dbReference>
<dbReference type="NCBIfam" id="NF009044">
    <property type="entry name" value="PRK12378.1"/>
    <property type="match status" value="1"/>
</dbReference>
<evidence type="ECO:0000256" key="2">
    <source>
        <dbReference type="ARBA" id="ARBA00022490"/>
    </source>
</evidence>
<dbReference type="NCBIfam" id="NF001030">
    <property type="entry name" value="PRK00110.1"/>
    <property type="match status" value="1"/>
</dbReference>
<dbReference type="NCBIfam" id="TIGR01033">
    <property type="entry name" value="YebC/PmpR family DNA-binding transcriptional regulator"/>
    <property type="match status" value="1"/>
</dbReference>
<reference evidence="9 10" key="1">
    <citation type="journal article" date="2016" name="Nat. Commun.">
        <title>Thousands of microbial genomes shed light on interconnected biogeochemical processes in an aquifer system.</title>
        <authorList>
            <person name="Anantharaman K."/>
            <person name="Brown C.T."/>
            <person name="Hug L.A."/>
            <person name="Sharon I."/>
            <person name="Castelle C.J."/>
            <person name="Probst A.J."/>
            <person name="Thomas B.C."/>
            <person name="Singh A."/>
            <person name="Wilkins M.J."/>
            <person name="Karaoz U."/>
            <person name="Brodie E.L."/>
            <person name="Williams K.H."/>
            <person name="Hubbard S.S."/>
            <person name="Banfield J.F."/>
        </authorList>
    </citation>
    <scope>NUCLEOTIDE SEQUENCE [LARGE SCALE GENOMIC DNA]</scope>
</reference>
<dbReference type="Gene3D" id="3.30.70.980">
    <property type="match status" value="2"/>
</dbReference>
<dbReference type="InterPro" id="IPR026564">
    <property type="entry name" value="Transcrip_reg_TACO1-like_dom3"/>
</dbReference>
<evidence type="ECO:0000256" key="5">
    <source>
        <dbReference type="ARBA" id="ARBA00023163"/>
    </source>
</evidence>
<evidence type="ECO:0000256" key="4">
    <source>
        <dbReference type="ARBA" id="ARBA00023125"/>
    </source>
</evidence>
<evidence type="ECO:0000256" key="6">
    <source>
        <dbReference type="HAMAP-Rule" id="MF_00693"/>
    </source>
</evidence>
<keyword evidence="4 6" id="KW-0238">DNA-binding</keyword>
<dbReference type="Pfam" id="PF20772">
    <property type="entry name" value="TACO1_YebC_N"/>
    <property type="match status" value="1"/>
</dbReference>
<dbReference type="EMBL" id="MHQD01000026">
    <property type="protein sequence ID" value="OGZ95887.1"/>
    <property type="molecule type" value="Genomic_DNA"/>
</dbReference>
<dbReference type="GO" id="GO:0005829">
    <property type="term" value="C:cytosol"/>
    <property type="evidence" value="ECO:0007669"/>
    <property type="project" value="TreeGrafter"/>
</dbReference>
<dbReference type="PANTHER" id="PTHR12532">
    <property type="entry name" value="TRANSLATIONAL ACTIVATOR OF CYTOCHROME C OXIDASE 1"/>
    <property type="match status" value="1"/>
</dbReference>
<dbReference type="InterPro" id="IPR029072">
    <property type="entry name" value="YebC-like"/>
</dbReference>
<accession>A0A1G2K8Y8</accession>
<dbReference type="GO" id="GO:0006355">
    <property type="term" value="P:regulation of DNA-templated transcription"/>
    <property type="evidence" value="ECO:0007669"/>
    <property type="project" value="UniProtKB-UniRule"/>
</dbReference>
<dbReference type="PANTHER" id="PTHR12532:SF6">
    <property type="entry name" value="TRANSCRIPTIONAL REGULATORY PROTEIN YEBC-RELATED"/>
    <property type="match status" value="1"/>
</dbReference>
<organism evidence="9 10">
    <name type="scientific">Candidatus Sungbacteria bacterium RIFCSPHIGHO2_01_FULL_50_25</name>
    <dbReference type="NCBI Taxonomy" id="1802265"/>
    <lineage>
        <taxon>Bacteria</taxon>
        <taxon>Candidatus Sungiibacteriota</taxon>
    </lineage>
</organism>
<protein>
    <recommendedName>
        <fullName evidence="6">Probable transcriptional regulatory protein A2847_01915</fullName>
    </recommendedName>
</protein>
<dbReference type="InterPro" id="IPR049083">
    <property type="entry name" value="TACO1_YebC_N"/>
</dbReference>
<feature type="domain" description="TACO1/YebC-like second and third" evidence="7">
    <location>
        <begin position="83"/>
        <end position="239"/>
    </location>
</feature>
<sequence>MSGHSKWAQIKHKKATTDQKRGILFSKIAREITVAARAGSVDPATNQRLRAAIERARSFGIPKENVERAIERASGAAGAESLHEFLCEALGPKGILVIIEGITDNKNRSLAEIRLVLSRHGARPADPGSILWNFEKRGSFEADLSVTKGPALDDIELAIIDAGATDIKKDDSCWVIESTPSQIEGVRSALASRGIAAKETAFVYHAKTSASPSPESEKMLHDLVEALEGLDDVQNVYTNSNGDTSDL</sequence>
<dbReference type="InterPro" id="IPR048300">
    <property type="entry name" value="TACO1_YebC-like_2nd/3rd_dom"/>
</dbReference>